<evidence type="ECO:0000256" key="2">
    <source>
        <dbReference type="ARBA" id="ARBA00022741"/>
    </source>
</evidence>
<keyword evidence="2 6" id="KW-0547">Nucleotide-binding</keyword>
<dbReference type="PANTHER" id="PTHR43289">
    <property type="entry name" value="MITOGEN-ACTIVATED PROTEIN KINASE KINASE KINASE 20-RELATED"/>
    <property type="match status" value="1"/>
</dbReference>
<keyword evidence="5" id="KW-0802">TPR repeat</keyword>
<dbReference type="RefSeq" id="WP_277860992.1">
    <property type="nucleotide sequence ID" value="NZ_JARRAG010000002.1"/>
</dbReference>
<feature type="region of interest" description="Disordered" evidence="7">
    <location>
        <begin position="804"/>
        <end position="839"/>
    </location>
</feature>
<proteinExistence type="predicted"/>
<protein>
    <submittedName>
        <fullName evidence="9">Protein kinase</fullName>
    </submittedName>
</protein>
<dbReference type="InterPro" id="IPR019734">
    <property type="entry name" value="TPR_rpt"/>
</dbReference>
<dbReference type="PROSITE" id="PS00108">
    <property type="entry name" value="PROTEIN_KINASE_ST"/>
    <property type="match status" value="1"/>
</dbReference>
<comment type="caution">
    <text evidence="9">The sequence shown here is derived from an EMBL/GenBank/DDBJ whole genome shotgun (WGS) entry which is preliminary data.</text>
</comment>
<dbReference type="InterPro" id="IPR011009">
    <property type="entry name" value="Kinase-like_dom_sf"/>
</dbReference>
<feature type="region of interest" description="Disordered" evidence="7">
    <location>
        <begin position="852"/>
        <end position="871"/>
    </location>
</feature>
<evidence type="ECO:0000256" key="4">
    <source>
        <dbReference type="ARBA" id="ARBA00022840"/>
    </source>
</evidence>
<dbReference type="CDD" id="cd14014">
    <property type="entry name" value="STKc_PknB_like"/>
    <property type="match status" value="1"/>
</dbReference>
<evidence type="ECO:0000256" key="6">
    <source>
        <dbReference type="PROSITE-ProRule" id="PRU10141"/>
    </source>
</evidence>
<evidence type="ECO:0000313" key="10">
    <source>
        <dbReference type="Proteomes" id="UP001216907"/>
    </source>
</evidence>
<dbReference type="InterPro" id="IPR008271">
    <property type="entry name" value="Ser/Thr_kinase_AS"/>
</dbReference>
<evidence type="ECO:0000313" key="9">
    <source>
        <dbReference type="EMBL" id="MDG3004637.1"/>
    </source>
</evidence>
<dbReference type="Pfam" id="PF14559">
    <property type="entry name" value="TPR_19"/>
    <property type="match status" value="1"/>
</dbReference>
<dbReference type="EMBL" id="JARRAG010000002">
    <property type="protein sequence ID" value="MDG3004637.1"/>
    <property type="molecule type" value="Genomic_DNA"/>
</dbReference>
<feature type="region of interest" description="Disordered" evidence="7">
    <location>
        <begin position="1037"/>
        <end position="1059"/>
    </location>
</feature>
<dbReference type="SUPFAM" id="SSF56112">
    <property type="entry name" value="Protein kinase-like (PK-like)"/>
    <property type="match status" value="1"/>
</dbReference>
<evidence type="ECO:0000256" key="5">
    <source>
        <dbReference type="PROSITE-ProRule" id="PRU00339"/>
    </source>
</evidence>
<dbReference type="Gene3D" id="1.25.40.10">
    <property type="entry name" value="Tetratricopeptide repeat domain"/>
    <property type="match status" value="2"/>
</dbReference>
<keyword evidence="1" id="KW-0808">Transferase</keyword>
<dbReference type="PROSITE" id="PS50005">
    <property type="entry name" value="TPR"/>
    <property type="match status" value="1"/>
</dbReference>
<dbReference type="PROSITE" id="PS00107">
    <property type="entry name" value="PROTEIN_KINASE_ATP"/>
    <property type="match status" value="1"/>
</dbReference>
<feature type="compositionally biased region" description="Basic and acidic residues" evidence="7">
    <location>
        <begin position="824"/>
        <end position="833"/>
    </location>
</feature>
<dbReference type="InterPro" id="IPR017441">
    <property type="entry name" value="Protein_kinase_ATP_BS"/>
</dbReference>
<dbReference type="Gene3D" id="1.10.510.10">
    <property type="entry name" value="Transferase(Phosphotransferase) domain 1"/>
    <property type="match status" value="1"/>
</dbReference>
<dbReference type="Pfam" id="PF00069">
    <property type="entry name" value="Pkinase"/>
    <property type="match status" value="1"/>
</dbReference>
<keyword evidence="4 6" id="KW-0067">ATP-binding</keyword>
<sequence>MGVTSDGLSSRLAARAGGAAADDPSDAFSAALADLADRWERGEAAPAESYLGRARGWSAERAVELIYREYRLAKSAGMSPSKATYLARFPEYRPALERLLDFDVACPDSLLDGLDDDPLPRVGDAIGPYVLERELGRGGFARVFLSRQADLENRPVVVKITTKPTREPWLLARARHPNIVEILTHAEVDDGALQLIAMPFLGGAALSTVLARRRAGPAAGDAGGRRFLDDLDAVSAPEHQATGAPGSSRANLRAMTDAQAFAWVAARLAEALDHARRRGVAHGDVKPSNVLIAADGTPMLLDFNLAQDWSRAGAADAGGTLAYMAPERLLALAGGDEDRAAAGVDDERAHRADVYSLGMVLLEALTGWSPAREADMARGPRRGAFAEAARRCAATRERSAWVVRRAEAEAGRALPAGLRAILVHCLQADPRTRYGQGLELAEDLDRWRADRPLAFAPEPSRLHAARRWSRRNRRPLTVAAAVAAVAALVGSILVGGGRTLEAQVREQALHLVAQLYDDPGSRAIMHQRPGEPAAARRNPSDTAAAALRALGAYDVLEGGDWRARDRFRGLPAADREDLELWLLEQALRYGRVWARRPDSPDDWKRARAVLDAACGGTWPAPLRELRDRLARQIGDAGAPAAGPAVPPGPAPAWIDAYLRGVAAEVDDEESEGGSDAGARRAAGFYRDLLALRPGSFWGRYRSAVVAFTLSRWAEAEADVAACCLRRPGNAALLLVYGTCLHKLGRDDEALEQCNRAIDAAPDQAEFVQLRAFIRAEGPALDVLKRDIDRYEMLRRALPERFLQEAPEGGDELSTTGRDLPLAPRRADGERPAQDEVGAGELDARAVLASRIREAELPPGRPSRPPTLRERDPRRLALAVAEVGKLLALDPSNLVARVDWMCLAICQHRPLEAERELERVLSDPRLLEYARYAPERLDALHFACTLFAGEKQFTQALRLARKIVDLSLEVGGRAPGRALYTLAMVEGVGAAYNRKWVVHSAEHLEQAIAGNPKYETWFRNDPLFAPVRIQLQAMLDAGRRKGSRGPAEKSDRLLADAARR</sequence>
<evidence type="ECO:0000256" key="1">
    <source>
        <dbReference type="ARBA" id="ARBA00022679"/>
    </source>
</evidence>
<feature type="repeat" description="TPR" evidence="5">
    <location>
        <begin position="730"/>
        <end position="763"/>
    </location>
</feature>
<dbReference type="SUPFAM" id="SSF48452">
    <property type="entry name" value="TPR-like"/>
    <property type="match status" value="1"/>
</dbReference>
<gene>
    <name evidence="9" type="ORF">PZE19_12690</name>
</gene>
<feature type="binding site" evidence="6">
    <location>
        <position position="159"/>
    </location>
    <ligand>
        <name>ATP</name>
        <dbReference type="ChEBI" id="CHEBI:30616"/>
    </ligand>
</feature>
<evidence type="ECO:0000256" key="3">
    <source>
        <dbReference type="ARBA" id="ARBA00022777"/>
    </source>
</evidence>
<feature type="compositionally biased region" description="Basic and acidic residues" evidence="7">
    <location>
        <begin position="1045"/>
        <end position="1059"/>
    </location>
</feature>
<dbReference type="InterPro" id="IPR000719">
    <property type="entry name" value="Prot_kinase_dom"/>
</dbReference>
<dbReference type="InterPro" id="IPR011990">
    <property type="entry name" value="TPR-like_helical_dom_sf"/>
</dbReference>
<organism evidence="9 10">
    <name type="scientific">Paludisphaera mucosa</name>
    <dbReference type="NCBI Taxonomy" id="3030827"/>
    <lineage>
        <taxon>Bacteria</taxon>
        <taxon>Pseudomonadati</taxon>
        <taxon>Planctomycetota</taxon>
        <taxon>Planctomycetia</taxon>
        <taxon>Isosphaerales</taxon>
        <taxon>Isosphaeraceae</taxon>
        <taxon>Paludisphaera</taxon>
    </lineage>
</organism>
<dbReference type="GO" id="GO:0016301">
    <property type="term" value="F:kinase activity"/>
    <property type="evidence" value="ECO:0007669"/>
    <property type="project" value="UniProtKB-KW"/>
</dbReference>
<dbReference type="SMART" id="SM00220">
    <property type="entry name" value="S_TKc"/>
    <property type="match status" value="1"/>
</dbReference>
<feature type="domain" description="Protein kinase" evidence="8">
    <location>
        <begin position="129"/>
        <end position="448"/>
    </location>
</feature>
<reference evidence="9 10" key="1">
    <citation type="submission" date="2023-03" db="EMBL/GenBank/DDBJ databases">
        <title>Paludisphaera mucosa sp. nov. a novel planctomycete from northern fen.</title>
        <authorList>
            <person name="Ivanova A."/>
        </authorList>
    </citation>
    <scope>NUCLEOTIDE SEQUENCE [LARGE SCALE GENOMIC DNA]</scope>
    <source>
        <strain evidence="9 10">Pla2</strain>
    </source>
</reference>
<keyword evidence="10" id="KW-1185">Reference proteome</keyword>
<evidence type="ECO:0000256" key="7">
    <source>
        <dbReference type="SAM" id="MobiDB-lite"/>
    </source>
</evidence>
<dbReference type="Proteomes" id="UP001216907">
    <property type="component" value="Unassembled WGS sequence"/>
</dbReference>
<name>A0ABT6FAT2_9BACT</name>
<dbReference type="Gene3D" id="3.30.200.20">
    <property type="entry name" value="Phosphorylase Kinase, domain 1"/>
    <property type="match status" value="1"/>
</dbReference>
<dbReference type="PROSITE" id="PS50011">
    <property type="entry name" value="PROTEIN_KINASE_DOM"/>
    <property type="match status" value="1"/>
</dbReference>
<dbReference type="PANTHER" id="PTHR43289:SF6">
    <property type="entry name" value="SERINE_THREONINE-PROTEIN KINASE NEKL-3"/>
    <property type="match status" value="1"/>
</dbReference>
<keyword evidence="3 9" id="KW-0418">Kinase</keyword>
<accession>A0ABT6FAT2</accession>
<evidence type="ECO:0000259" key="8">
    <source>
        <dbReference type="PROSITE" id="PS50011"/>
    </source>
</evidence>